<protein>
    <submittedName>
        <fullName evidence="1">Uncharacterized protein</fullName>
    </submittedName>
</protein>
<dbReference type="EMBL" id="CM032189">
    <property type="protein sequence ID" value="KAG7087011.1"/>
    <property type="molecule type" value="Genomic_DNA"/>
</dbReference>
<dbReference type="Proteomes" id="UP001049176">
    <property type="component" value="Chromosome 9"/>
</dbReference>
<dbReference type="KEGG" id="more:E1B28_012989"/>
<proteinExistence type="predicted"/>
<dbReference type="AlphaFoldDB" id="A0A9P7RNR2"/>
<keyword evidence="2" id="KW-1185">Reference proteome</keyword>
<name>A0A9P7RNR2_9AGAR</name>
<reference evidence="1" key="1">
    <citation type="journal article" date="2021" name="Genome Biol. Evol.">
        <title>The assembled and annotated genome of the fairy-ring fungus Marasmius oreades.</title>
        <authorList>
            <person name="Hiltunen M."/>
            <person name="Ament-Velasquez S.L."/>
            <person name="Johannesson H."/>
        </authorList>
    </citation>
    <scope>NUCLEOTIDE SEQUENCE</scope>
    <source>
        <strain evidence="1">03SP1</strain>
    </source>
</reference>
<comment type="caution">
    <text evidence="1">The sequence shown here is derived from an EMBL/GenBank/DDBJ whole genome shotgun (WGS) entry which is preliminary data.</text>
</comment>
<sequence>MRNLLGGQGSRLQYTSSPPTVDVQINMVGTWHEHAACAAWFLLRACFNRRISGVVEVADSQTSADLHGKIERWFENHPLVLTAISLNLDEMTRIMLWKLDPISETARVRFCIDFSPEDKDWEIVSQAWSLDFFIDICREETSKWISRLEKTGGTARLVGNELPLPFFEEDGMDLSTMFPLNK</sequence>
<gene>
    <name evidence="1" type="ORF">E1B28_012989</name>
</gene>
<dbReference type="GeneID" id="66082064"/>
<evidence type="ECO:0000313" key="1">
    <source>
        <dbReference type="EMBL" id="KAG7087011.1"/>
    </source>
</evidence>
<accession>A0A9P7RNR2</accession>
<evidence type="ECO:0000313" key="2">
    <source>
        <dbReference type="Proteomes" id="UP001049176"/>
    </source>
</evidence>
<organism evidence="1 2">
    <name type="scientific">Marasmius oreades</name>
    <name type="common">fairy-ring Marasmius</name>
    <dbReference type="NCBI Taxonomy" id="181124"/>
    <lineage>
        <taxon>Eukaryota</taxon>
        <taxon>Fungi</taxon>
        <taxon>Dikarya</taxon>
        <taxon>Basidiomycota</taxon>
        <taxon>Agaricomycotina</taxon>
        <taxon>Agaricomycetes</taxon>
        <taxon>Agaricomycetidae</taxon>
        <taxon>Agaricales</taxon>
        <taxon>Marasmiineae</taxon>
        <taxon>Marasmiaceae</taxon>
        <taxon>Marasmius</taxon>
    </lineage>
</organism>
<dbReference type="RefSeq" id="XP_043003482.1">
    <property type="nucleotide sequence ID" value="XM_043158139.1"/>
</dbReference>